<reference evidence="1 2" key="1">
    <citation type="journal article" date="2020" name="Cell">
        <title>Large-Scale Comparative Analyses of Tick Genomes Elucidate Their Genetic Diversity and Vector Capacities.</title>
        <authorList>
            <consortium name="Tick Genome and Microbiome Consortium (TIGMIC)"/>
            <person name="Jia N."/>
            <person name="Wang J."/>
            <person name="Shi W."/>
            <person name="Du L."/>
            <person name="Sun Y."/>
            <person name="Zhan W."/>
            <person name="Jiang J.F."/>
            <person name="Wang Q."/>
            <person name="Zhang B."/>
            <person name="Ji P."/>
            <person name="Bell-Sakyi L."/>
            <person name="Cui X.M."/>
            <person name="Yuan T.T."/>
            <person name="Jiang B.G."/>
            <person name="Yang W.F."/>
            <person name="Lam T.T."/>
            <person name="Chang Q.C."/>
            <person name="Ding S.J."/>
            <person name="Wang X.J."/>
            <person name="Zhu J.G."/>
            <person name="Ruan X.D."/>
            <person name="Zhao L."/>
            <person name="Wei J.T."/>
            <person name="Ye R.Z."/>
            <person name="Que T.C."/>
            <person name="Du C.H."/>
            <person name="Zhou Y.H."/>
            <person name="Cheng J.X."/>
            <person name="Dai P.F."/>
            <person name="Guo W.B."/>
            <person name="Han X.H."/>
            <person name="Huang E.J."/>
            <person name="Li L.F."/>
            <person name="Wei W."/>
            <person name="Gao Y.C."/>
            <person name="Liu J.Z."/>
            <person name="Shao H.Z."/>
            <person name="Wang X."/>
            <person name="Wang C.C."/>
            <person name="Yang T.C."/>
            <person name="Huo Q.B."/>
            <person name="Li W."/>
            <person name="Chen H.Y."/>
            <person name="Chen S.E."/>
            <person name="Zhou L.G."/>
            <person name="Ni X.B."/>
            <person name="Tian J.H."/>
            <person name="Sheng Y."/>
            <person name="Liu T."/>
            <person name="Pan Y.S."/>
            <person name="Xia L.Y."/>
            <person name="Li J."/>
            <person name="Zhao F."/>
            <person name="Cao W.C."/>
        </authorList>
    </citation>
    <scope>NUCLEOTIDE SEQUENCE [LARGE SCALE GENOMIC DNA]</scope>
    <source>
        <strain evidence="1">Iper-2018</strain>
    </source>
</reference>
<organism evidence="1 2">
    <name type="scientific">Ixodes persulcatus</name>
    <name type="common">Taiga tick</name>
    <dbReference type="NCBI Taxonomy" id="34615"/>
    <lineage>
        <taxon>Eukaryota</taxon>
        <taxon>Metazoa</taxon>
        <taxon>Ecdysozoa</taxon>
        <taxon>Arthropoda</taxon>
        <taxon>Chelicerata</taxon>
        <taxon>Arachnida</taxon>
        <taxon>Acari</taxon>
        <taxon>Parasitiformes</taxon>
        <taxon>Ixodida</taxon>
        <taxon>Ixodoidea</taxon>
        <taxon>Ixodidae</taxon>
        <taxon>Ixodinae</taxon>
        <taxon>Ixodes</taxon>
    </lineage>
</organism>
<protein>
    <submittedName>
        <fullName evidence="1">Uncharacterized protein</fullName>
    </submittedName>
</protein>
<comment type="caution">
    <text evidence="1">The sequence shown here is derived from an EMBL/GenBank/DDBJ whole genome shotgun (WGS) entry which is preliminary data.</text>
</comment>
<sequence length="179" mass="19340">MPNEQRRVTATDCVAPLRRLHRYEVGWTKPDPAATTEHKSTPVATNRHSSGTEQHLNRDEEGRRRSERNRTRQTVAAGPPRLPATVPTGEGITSLGGSDDATTSQDGVAGQDSERSDTDTVGQSRYGAQGAVTTVGISSSGEDMSCPRRVNTMEGGHAQEFWFQSAAQGFTRKTGRSTL</sequence>
<keyword evidence="2" id="KW-1185">Reference proteome</keyword>
<gene>
    <name evidence="1" type="ORF">HPB47_021321</name>
</gene>
<evidence type="ECO:0000313" key="1">
    <source>
        <dbReference type="EMBL" id="KAG0431929.1"/>
    </source>
</evidence>
<proteinExistence type="predicted"/>
<evidence type="ECO:0000313" key="2">
    <source>
        <dbReference type="Proteomes" id="UP000805193"/>
    </source>
</evidence>
<dbReference type="EMBL" id="JABSTQ010009184">
    <property type="protein sequence ID" value="KAG0431929.1"/>
    <property type="molecule type" value="Genomic_DNA"/>
</dbReference>
<accession>A0AC60QF40</accession>
<dbReference type="Proteomes" id="UP000805193">
    <property type="component" value="Unassembled WGS sequence"/>
</dbReference>
<name>A0AC60QF40_IXOPE</name>